<dbReference type="Proteomes" id="UP000469011">
    <property type="component" value="Unassembled WGS sequence"/>
</dbReference>
<evidence type="ECO:0000313" key="5">
    <source>
        <dbReference type="Proteomes" id="UP000469011"/>
    </source>
</evidence>
<reference evidence="4 5" key="1">
    <citation type="submission" date="2020-01" db="EMBL/GenBank/DDBJ databases">
        <title>Jiella pacifica sp. nov.</title>
        <authorList>
            <person name="Xue Z."/>
            <person name="Zhu S."/>
            <person name="Chen J."/>
            <person name="Yang J."/>
        </authorList>
    </citation>
    <scope>NUCLEOTIDE SEQUENCE [LARGE SCALE GENOMIC DNA]</scope>
    <source>
        <strain evidence="4 5">40Bstr34</strain>
    </source>
</reference>
<keyword evidence="5" id="KW-1185">Reference proteome</keyword>
<dbReference type="RefSeq" id="WP_163460724.1">
    <property type="nucleotide sequence ID" value="NZ_JAAAMG010000001.1"/>
</dbReference>
<dbReference type="InterPro" id="IPR042054">
    <property type="entry name" value="YegD-like"/>
</dbReference>
<dbReference type="InterPro" id="IPR013126">
    <property type="entry name" value="Hsp_70_fam"/>
</dbReference>
<dbReference type="SUPFAM" id="SSF53067">
    <property type="entry name" value="Actin-like ATPase domain"/>
    <property type="match status" value="2"/>
</dbReference>
<dbReference type="InterPro" id="IPR018181">
    <property type="entry name" value="Heat_shock_70_CS"/>
</dbReference>
<dbReference type="Pfam" id="PF00012">
    <property type="entry name" value="HSP70"/>
    <property type="match status" value="1"/>
</dbReference>
<dbReference type="AlphaFoldDB" id="A0A6N9SWE3"/>
<comment type="similarity">
    <text evidence="1">Belongs to the heat shock protein 70 family.</text>
</comment>
<comment type="caution">
    <text evidence="4">The sequence shown here is derived from an EMBL/GenBank/DDBJ whole genome shotgun (WGS) entry which is preliminary data.</text>
</comment>
<dbReference type="GO" id="GO:0005524">
    <property type="term" value="F:ATP binding"/>
    <property type="evidence" value="ECO:0007669"/>
    <property type="project" value="UniProtKB-KW"/>
</dbReference>
<organism evidence="4 5">
    <name type="scientific">Jiella pacifica</name>
    <dbReference type="NCBI Taxonomy" id="2696469"/>
    <lineage>
        <taxon>Bacteria</taxon>
        <taxon>Pseudomonadati</taxon>
        <taxon>Pseudomonadota</taxon>
        <taxon>Alphaproteobacteria</taxon>
        <taxon>Hyphomicrobiales</taxon>
        <taxon>Aurantimonadaceae</taxon>
        <taxon>Jiella</taxon>
    </lineage>
</organism>
<evidence type="ECO:0000313" key="4">
    <source>
        <dbReference type="EMBL" id="NDW03111.1"/>
    </source>
</evidence>
<name>A0A6N9SWE3_9HYPH</name>
<dbReference type="Gene3D" id="3.30.420.40">
    <property type="match status" value="3"/>
</dbReference>
<proteinExistence type="inferred from homology"/>
<dbReference type="PROSITE" id="PS00329">
    <property type="entry name" value="HSP70_2"/>
    <property type="match status" value="1"/>
</dbReference>
<evidence type="ECO:0000256" key="1">
    <source>
        <dbReference type="ARBA" id="ARBA00007381"/>
    </source>
</evidence>
<accession>A0A6N9SWE3</accession>
<dbReference type="InterPro" id="IPR043129">
    <property type="entry name" value="ATPase_NBD"/>
</dbReference>
<dbReference type="GO" id="GO:0140662">
    <property type="term" value="F:ATP-dependent protein folding chaperone"/>
    <property type="evidence" value="ECO:0007669"/>
    <property type="project" value="InterPro"/>
</dbReference>
<evidence type="ECO:0000256" key="3">
    <source>
        <dbReference type="ARBA" id="ARBA00022840"/>
    </source>
</evidence>
<sequence length="431" mass="45976">MSRIHAGLDFGTTNSTLGLAPSGVANAGPRLLPVEGEAPTLPSALFFSFEDGKTYFGRAAVFEYVDGAEGRFMRALKSVLGSSLMEETTRVGRERLSFVELIGRFLAHLRTKLEAEASRAEASGEGSIVLDQVVLGRPVRFVDEDDAADQAAQDQLEAAARGVGFSDIAFQFEPVAAALYYESQIVAEELALVVDIGGGTSDFSIVRLSPQRARAQDRLDDILSFTGVHVGGTDFDRQLSIAEVMPHFGLGSATADGKRRLPVWYFNDMATWHRINTLYTPAIARDIRGLEREAAEPKKLARFAHLLEHRSGHRLAGAVEAAKIALSDAEEATVMLREPGMVFEAPTTQMAFEAATAELVRRIGGAIEEALRQAGVTAEAIETVILTGGGAQVPAVRAAAVSRFPGAKIAQSDAFGSVGLGLGIDAARKFG</sequence>
<evidence type="ECO:0000256" key="2">
    <source>
        <dbReference type="ARBA" id="ARBA00022741"/>
    </source>
</evidence>
<keyword evidence="3" id="KW-0067">ATP-binding</keyword>
<protein>
    <submittedName>
        <fullName evidence="4">Hsp70 family protein</fullName>
    </submittedName>
</protein>
<dbReference type="Gene3D" id="3.90.640.10">
    <property type="entry name" value="Actin, Chain A, domain 4"/>
    <property type="match status" value="1"/>
</dbReference>
<dbReference type="CDD" id="cd10231">
    <property type="entry name" value="ASKHA_NBD_HSP70_YegD-like"/>
    <property type="match status" value="1"/>
</dbReference>
<keyword evidence="2" id="KW-0547">Nucleotide-binding</keyword>
<gene>
    <name evidence="4" type="ORF">GTK09_01605</name>
</gene>
<dbReference type="PANTHER" id="PTHR19375">
    <property type="entry name" value="HEAT SHOCK PROTEIN 70KDA"/>
    <property type="match status" value="1"/>
</dbReference>
<dbReference type="EMBL" id="JAAAMG010000001">
    <property type="protein sequence ID" value="NDW03111.1"/>
    <property type="molecule type" value="Genomic_DNA"/>
</dbReference>